<dbReference type="SUPFAM" id="SSF158682">
    <property type="entry name" value="TerB-like"/>
    <property type="match status" value="1"/>
</dbReference>
<dbReference type="InterPro" id="IPR029024">
    <property type="entry name" value="TerB-like"/>
</dbReference>
<dbReference type="Pfam" id="PF17032">
    <property type="entry name" value="Zn_ribbon_15"/>
    <property type="match status" value="1"/>
</dbReference>
<evidence type="ECO:0000259" key="1">
    <source>
        <dbReference type="Pfam" id="PF05099"/>
    </source>
</evidence>
<dbReference type="OrthoDB" id="766141at2"/>
<feature type="domain" description="Zinc-ribbon 15" evidence="2">
    <location>
        <begin position="24"/>
        <end position="83"/>
    </location>
</feature>
<proteinExistence type="predicted"/>
<gene>
    <name evidence="3" type="ORF">ATO12_09420</name>
</gene>
<evidence type="ECO:0000313" key="3">
    <source>
        <dbReference type="EMBL" id="EZH74942.1"/>
    </source>
</evidence>
<dbReference type="PANTHER" id="PTHR28139:SF1">
    <property type="entry name" value="UPF0768 PROTEIN YBL029C-A"/>
    <property type="match status" value="1"/>
</dbReference>
<dbReference type="Proteomes" id="UP000023541">
    <property type="component" value="Unassembled WGS sequence"/>
</dbReference>
<dbReference type="Pfam" id="PF05099">
    <property type="entry name" value="TerB"/>
    <property type="match status" value="1"/>
</dbReference>
<comment type="caution">
    <text evidence="3">The sequence shown here is derived from an EMBL/GenBank/DDBJ whole genome shotgun (WGS) entry which is preliminary data.</text>
</comment>
<organism evidence="3 4">
    <name type="scientific">Aquimarina atlantica</name>
    <dbReference type="NCBI Taxonomy" id="1317122"/>
    <lineage>
        <taxon>Bacteria</taxon>
        <taxon>Pseudomonadati</taxon>
        <taxon>Bacteroidota</taxon>
        <taxon>Flavobacteriia</taxon>
        <taxon>Flavobacteriales</taxon>
        <taxon>Flavobacteriaceae</taxon>
        <taxon>Aquimarina</taxon>
    </lineage>
</organism>
<dbReference type="InterPro" id="IPR031493">
    <property type="entry name" value="Zinc_ribbon_15"/>
</dbReference>
<feature type="domain" description="Co-chaperone DjlA N-terminal" evidence="1">
    <location>
        <begin position="95"/>
        <end position="199"/>
    </location>
</feature>
<sequence>MFIIFGTRGLKHTVSESPVLSNSCPNCNNGNLVNKLYRRWFTLFFIPMIPLDVVDRFYQCDSCKSAYNENIKTILQRSQDEINENQKRAKLVFAKALIASMTHMSIIDGDFAAEEEREIMDAIEGLPEMKEELMAIHQNVKVTGNQDNQVFNFLNEARNELSSEALINILAQAAVVLLADGAIEKEEENLMKEYLIACGLPKGMYQTLIDKLMQKDMTKIKKEQLN</sequence>
<dbReference type="EMBL" id="AQRA01000002">
    <property type="protein sequence ID" value="EZH74942.1"/>
    <property type="molecule type" value="Genomic_DNA"/>
</dbReference>
<dbReference type="STRING" id="1317122.ATO12_09420"/>
<name>A0A023BXX9_9FLAO</name>
<dbReference type="CDD" id="cd07177">
    <property type="entry name" value="terB_like"/>
    <property type="match status" value="1"/>
</dbReference>
<evidence type="ECO:0000313" key="4">
    <source>
        <dbReference type="Proteomes" id="UP000023541"/>
    </source>
</evidence>
<keyword evidence="4" id="KW-1185">Reference proteome</keyword>
<dbReference type="InterPro" id="IPR007791">
    <property type="entry name" value="DjlA_N"/>
</dbReference>
<accession>A0A023BXX9</accession>
<dbReference type="Gene3D" id="1.10.3680.10">
    <property type="entry name" value="TerB-like"/>
    <property type="match status" value="1"/>
</dbReference>
<evidence type="ECO:0008006" key="5">
    <source>
        <dbReference type="Google" id="ProtNLM"/>
    </source>
</evidence>
<dbReference type="AlphaFoldDB" id="A0A023BXX9"/>
<protein>
    <recommendedName>
        <fullName evidence="5">Zinc-ribbon 15 domain-containing protein</fullName>
    </recommendedName>
</protein>
<dbReference type="RefSeq" id="WP_051575635.1">
    <property type="nucleotide sequence ID" value="NZ_AQRA01000002.1"/>
</dbReference>
<dbReference type="PANTHER" id="PTHR28139">
    <property type="entry name" value="UPF0768 PROTEIN YBL029C-A"/>
    <property type="match status" value="1"/>
</dbReference>
<reference evidence="3 4" key="1">
    <citation type="submission" date="2014-04" db="EMBL/GenBank/DDBJ databases">
        <title>Aquimarina sp. 22II-S11-z7 Genome Sequencing.</title>
        <authorList>
            <person name="Lai Q."/>
        </authorList>
    </citation>
    <scope>NUCLEOTIDE SEQUENCE [LARGE SCALE GENOMIC DNA]</scope>
    <source>
        <strain evidence="3 4">22II-S11-z7</strain>
    </source>
</reference>
<evidence type="ECO:0000259" key="2">
    <source>
        <dbReference type="Pfam" id="PF17032"/>
    </source>
</evidence>
<dbReference type="eggNOG" id="COG3793">
    <property type="taxonomic scope" value="Bacteria"/>
</dbReference>